<dbReference type="EMBL" id="CP157483">
    <property type="protein sequence ID" value="XBO42856.1"/>
    <property type="molecule type" value="Genomic_DNA"/>
</dbReference>
<dbReference type="InterPro" id="IPR001818">
    <property type="entry name" value="Pept_M10_metallopeptidase"/>
</dbReference>
<proteinExistence type="predicted"/>
<dbReference type="Gene3D" id="3.40.390.10">
    <property type="entry name" value="Collagenase (Catalytic Domain)"/>
    <property type="match status" value="1"/>
</dbReference>
<dbReference type="RefSeq" id="WP_406830280.1">
    <property type="nucleotide sequence ID" value="NZ_CP157483.1"/>
</dbReference>
<evidence type="ECO:0000256" key="4">
    <source>
        <dbReference type="ARBA" id="ARBA00022833"/>
    </source>
</evidence>
<dbReference type="Pfam" id="PF00413">
    <property type="entry name" value="Peptidase_M10"/>
    <property type="match status" value="1"/>
</dbReference>
<accession>A0AAU7JR13</accession>
<dbReference type="GO" id="GO:0004222">
    <property type="term" value="F:metalloendopeptidase activity"/>
    <property type="evidence" value="ECO:0007669"/>
    <property type="project" value="InterPro"/>
</dbReference>
<dbReference type="GO" id="GO:0008270">
    <property type="term" value="F:zinc ion binding"/>
    <property type="evidence" value="ECO:0007669"/>
    <property type="project" value="InterPro"/>
</dbReference>
<sequence length="195" mass="21451">MQRMSDADSPPVAWDPCRPIHVVVNTAEAPPNADRLLTEAANEVSRATGLKFVIEGTTDEVPDADRAPLDPQRYGNRWSPALVAWTNPRVVPELDGRVAGVGGPRAATYAQSVDQHWVSGIVFLDAPTFRSILNRTEGWADARAIVMHELAHMVGLTHVKKRSELMYDDNVGKHEFGAGDLEGLRRLGMGRCFTR</sequence>
<evidence type="ECO:0000256" key="3">
    <source>
        <dbReference type="ARBA" id="ARBA00022801"/>
    </source>
</evidence>
<dbReference type="EC" id="3.4.24.-" evidence="6"/>
<dbReference type="GO" id="GO:0031012">
    <property type="term" value="C:extracellular matrix"/>
    <property type="evidence" value="ECO:0007669"/>
    <property type="project" value="InterPro"/>
</dbReference>
<keyword evidence="2" id="KW-0479">Metal-binding</keyword>
<evidence type="ECO:0000256" key="2">
    <source>
        <dbReference type="ARBA" id="ARBA00022723"/>
    </source>
</evidence>
<keyword evidence="1" id="KW-0645">Protease</keyword>
<evidence type="ECO:0000313" key="6">
    <source>
        <dbReference type="EMBL" id="XBO42856.1"/>
    </source>
</evidence>
<organism evidence="6">
    <name type="scientific">Pedococcus sp. KACC 23699</name>
    <dbReference type="NCBI Taxonomy" id="3149228"/>
    <lineage>
        <taxon>Bacteria</taxon>
        <taxon>Bacillati</taxon>
        <taxon>Actinomycetota</taxon>
        <taxon>Actinomycetes</taxon>
        <taxon>Micrococcales</taxon>
        <taxon>Intrasporangiaceae</taxon>
        <taxon>Pedococcus</taxon>
    </lineage>
</organism>
<keyword evidence="6" id="KW-0482">Metalloprotease</keyword>
<dbReference type="GO" id="GO:0006508">
    <property type="term" value="P:proteolysis"/>
    <property type="evidence" value="ECO:0007669"/>
    <property type="project" value="UniProtKB-KW"/>
</dbReference>
<name>A0AAU7JR13_9MICO</name>
<keyword evidence="3 6" id="KW-0378">Hydrolase</keyword>
<keyword evidence="4" id="KW-0862">Zinc</keyword>
<dbReference type="AlphaFoldDB" id="A0AAU7JR13"/>
<dbReference type="InterPro" id="IPR024079">
    <property type="entry name" value="MetalloPept_cat_dom_sf"/>
</dbReference>
<reference evidence="6" key="1">
    <citation type="submission" date="2024-05" db="EMBL/GenBank/DDBJ databases">
        <authorList>
            <person name="Kim S."/>
            <person name="Heo J."/>
            <person name="Choi H."/>
            <person name="Choi Y."/>
            <person name="Kwon S.-W."/>
            <person name="Kim Y."/>
        </authorList>
    </citation>
    <scope>NUCLEOTIDE SEQUENCE</scope>
    <source>
        <strain evidence="6">KACC 23699</strain>
    </source>
</reference>
<feature type="domain" description="Peptidase M10 metallopeptidase" evidence="5">
    <location>
        <begin position="133"/>
        <end position="168"/>
    </location>
</feature>
<evidence type="ECO:0000256" key="1">
    <source>
        <dbReference type="ARBA" id="ARBA00022670"/>
    </source>
</evidence>
<evidence type="ECO:0000259" key="5">
    <source>
        <dbReference type="Pfam" id="PF00413"/>
    </source>
</evidence>
<dbReference type="SUPFAM" id="SSF55486">
    <property type="entry name" value="Metalloproteases ('zincins'), catalytic domain"/>
    <property type="match status" value="1"/>
</dbReference>
<protein>
    <submittedName>
        <fullName evidence="6">Matrixin family metalloprotease</fullName>
        <ecNumber evidence="6">3.4.24.-</ecNumber>
    </submittedName>
</protein>
<gene>
    <name evidence="6" type="ORF">ABEG17_14960</name>
</gene>